<dbReference type="InterPro" id="IPR029052">
    <property type="entry name" value="Metallo-depent_PP-like"/>
</dbReference>
<dbReference type="Pfam" id="PF00149">
    <property type="entry name" value="Metallophos"/>
    <property type="match status" value="1"/>
</dbReference>
<dbReference type="EMBL" id="KM236242">
    <property type="protein sequence ID" value="AIX12397.1"/>
    <property type="molecule type" value="Genomic_DNA"/>
</dbReference>
<dbReference type="RefSeq" id="YP_009152139.1">
    <property type="nucleotide sequence ID" value="NC_027381.1"/>
</dbReference>
<evidence type="ECO:0000259" key="1">
    <source>
        <dbReference type="Pfam" id="PF00149"/>
    </source>
</evidence>
<dbReference type="GO" id="GO:0110154">
    <property type="term" value="P:RNA decapping"/>
    <property type="evidence" value="ECO:0007669"/>
    <property type="project" value="TreeGrafter"/>
</dbReference>
<dbReference type="Proteomes" id="UP000030324">
    <property type="component" value="Segment"/>
</dbReference>
<dbReference type="GO" id="GO:0016791">
    <property type="term" value="F:phosphatase activity"/>
    <property type="evidence" value="ECO:0007669"/>
    <property type="project" value="TreeGrafter"/>
</dbReference>
<dbReference type="InterPro" id="IPR050126">
    <property type="entry name" value="Ap4A_hydrolase"/>
</dbReference>
<dbReference type="PANTHER" id="PTHR42850">
    <property type="entry name" value="METALLOPHOSPHOESTERASE"/>
    <property type="match status" value="1"/>
</dbReference>
<dbReference type="OrthoDB" id="22132at10239"/>
<sequence length="226" mass="25708">MKNLYQKINGSQYNRIFVVGDLHGCFDALQKEMWAVQFNTETDLIISVGDLIDRGTQNVECLRLLKEPWFKAVLGNHEVMALNALSSELDSEESNLAYYNWFSNGGSWIMDITEEQKPEVLELFGLVAELPGIIEISVDDKTIVVCHADYPSNQYEFNKPIDENTLIWGRGRIVLNQNKKGTVIEGADEFYFGHTPVKEPTKFYNQNYIDTGAVFPVGQLSMIQIK</sequence>
<evidence type="ECO:0000313" key="2">
    <source>
        <dbReference type="EMBL" id="AIX12397.1"/>
    </source>
</evidence>
<dbReference type="Gene3D" id="3.60.21.10">
    <property type="match status" value="1"/>
</dbReference>
<dbReference type="GeneID" id="24724575"/>
<dbReference type="InterPro" id="IPR004843">
    <property type="entry name" value="Calcineurin-like_PHP"/>
</dbReference>
<organism evidence="2 3">
    <name type="scientific">Escherichia phage Pollock</name>
    <dbReference type="NCBI Taxonomy" id="1540097"/>
    <lineage>
        <taxon>Viruses</taxon>
        <taxon>Duplodnaviria</taxon>
        <taxon>Heunggongvirae</taxon>
        <taxon>Uroviricota</taxon>
        <taxon>Caudoviricetes</taxon>
        <taxon>Schitoviridae</taxon>
        <taxon>Humphriesvirinae</taxon>
        <taxon>Pollockvirus</taxon>
        <taxon>Pollockvirus pollock</taxon>
    </lineage>
</organism>
<gene>
    <name evidence="2" type="ORF">CPT_Pollock38</name>
</gene>
<dbReference type="GO" id="GO:0008803">
    <property type="term" value="F:bis(5'-nucleosyl)-tetraphosphatase (symmetrical) activity"/>
    <property type="evidence" value="ECO:0007669"/>
    <property type="project" value="TreeGrafter"/>
</dbReference>
<reference evidence="2 3" key="1">
    <citation type="journal article" date="2015" name="Genome Announc.">
        <title>Complete Genome Sequence of Enterotoxigenic Escherichia coli N4-Like Podophage Pollock.</title>
        <authorList>
            <person name="Patel R.S."/>
            <person name="Lessor L.E."/>
            <person name="Hernandez A.C."/>
            <person name="Kuty Everett G.F."/>
        </authorList>
    </citation>
    <scope>NUCLEOTIDE SEQUENCE [LARGE SCALE GENOMIC DNA]</scope>
</reference>
<protein>
    <submittedName>
        <fullName evidence="2">Serine/threonine protein phosphatase</fullName>
    </submittedName>
</protein>
<name>A0A0A0YRJ8_9CAUD</name>
<feature type="domain" description="Calcineurin-like phosphoesterase" evidence="1">
    <location>
        <begin position="15"/>
        <end position="164"/>
    </location>
</feature>
<keyword evidence="3" id="KW-1185">Reference proteome</keyword>
<proteinExistence type="predicted"/>
<dbReference type="SUPFAM" id="SSF56300">
    <property type="entry name" value="Metallo-dependent phosphatases"/>
    <property type="match status" value="1"/>
</dbReference>
<evidence type="ECO:0000313" key="3">
    <source>
        <dbReference type="Proteomes" id="UP000030324"/>
    </source>
</evidence>
<dbReference type="KEGG" id="vg:24724575"/>
<accession>A0A0A0YRJ8</accession>
<dbReference type="PANTHER" id="PTHR42850:SF10">
    <property type="entry name" value="SERINE_THREONINE-PROTEIN PHOSPHATASE 1"/>
    <property type="match status" value="1"/>
</dbReference>